<keyword evidence="4" id="KW-1185">Reference proteome</keyword>
<reference evidence="3 4" key="1">
    <citation type="journal article" date="2023" name="bioRxiv">
        <title>Conserved and derived expression patterns and positive selection on dental genes reveal complex evolutionary context of ever-growing rodent molars.</title>
        <authorList>
            <person name="Calamari Z.T."/>
            <person name="Song A."/>
            <person name="Cohen E."/>
            <person name="Akter M."/>
            <person name="Roy R.D."/>
            <person name="Hallikas O."/>
            <person name="Christensen M.M."/>
            <person name="Li P."/>
            <person name="Marangoni P."/>
            <person name="Jernvall J."/>
            <person name="Klein O.D."/>
        </authorList>
    </citation>
    <scope>NUCLEOTIDE SEQUENCE [LARGE SCALE GENOMIC DNA]</scope>
    <source>
        <strain evidence="3">V071</strain>
    </source>
</reference>
<dbReference type="Proteomes" id="UP001488838">
    <property type="component" value="Unassembled WGS sequence"/>
</dbReference>
<protein>
    <recommendedName>
        <fullName evidence="2">Ribosomal protein eL8/eL30/eS12/Gadd45 domain-containing protein</fullName>
    </recommendedName>
</protein>
<feature type="non-terminal residue" evidence="3">
    <location>
        <position position="107"/>
    </location>
</feature>
<evidence type="ECO:0000256" key="1">
    <source>
        <dbReference type="SAM" id="MobiDB-lite"/>
    </source>
</evidence>
<feature type="region of interest" description="Disordered" evidence="1">
    <location>
        <begin position="75"/>
        <end position="107"/>
    </location>
</feature>
<dbReference type="Gene3D" id="3.30.1330.30">
    <property type="match status" value="1"/>
</dbReference>
<name>A0AAW0K2W6_MYOGA</name>
<proteinExistence type="predicted"/>
<feature type="domain" description="Ribosomal protein eL8/eL30/eS12/Gadd45" evidence="2">
    <location>
        <begin position="5"/>
        <end position="50"/>
    </location>
</feature>
<accession>A0AAW0K2W6</accession>
<comment type="caution">
    <text evidence="3">The sequence shown here is derived from an EMBL/GenBank/DDBJ whole genome shotgun (WGS) entry which is preliminary data.</text>
</comment>
<gene>
    <name evidence="3" type="ORF">U0070_020648</name>
</gene>
<feature type="non-terminal residue" evidence="3">
    <location>
        <position position="1"/>
    </location>
</feature>
<dbReference type="Pfam" id="PF01248">
    <property type="entry name" value="Ribosomal_L7Ae"/>
    <property type="match status" value="1"/>
</dbReference>
<evidence type="ECO:0000313" key="4">
    <source>
        <dbReference type="Proteomes" id="UP001488838"/>
    </source>
</evidence>
<dbReference type="SUPFAM" id="SSF55315">
    <property type="entry name" value="L30e-like"/>
    <property type="match status" value="1"/>
</dbReference>
<evidence type="ECO:0000313" key="3">
    <source>
        <dbReference type="EMBL" id="KAK7833627.1"/>
    </source>
</evidence>
<dbReference type="EMBL" id="JBBHLL010000006">
    <property type="protein sequence ID" value="KAK7833627.1"/>
    <property type="molecule type" value="Genomic_DNA"/>
</dbReference>
<dbReference type="AlphaFoldDB" id="A0AAW0K2W6"/>
<dbReference type="InterPro" id="IPR004038">
    <property type="entry name" value="Ribosomal_eL8/eL30/eS12/Gad45"/>
</dbReference>
<organism evidence="3 4">
    <name type="scientific">Myodes glareolus</name>
    <name type="common">Bank vole</name>
    <name type="synonym">Clethrionomys glareolus</name>
    <dbReference type="NCBI Taxonomy" id="447135"/>
    <lineage>
        <taxon>Eukaryota</taxon>
        <taxon>Metazoa</taxon>
        <taxon>Chordata</taxon>
        <taxon>Craniata</taxon>
        <taxon>Vertebrata</taxon>
        <taxon>Euteleostomi</taxon>
        <taxon>Mammalia</taxon>
        <taxon>Eutheria</taxon>
        <taxon>Euarchontoglires</taxon>
        <taxon>Glires</taxon>
        <taxon>Rodentia</taxon>
        <taxon>Myomorpha</taxon>
        <taxon>Muroidea</taxon>
        <taxon>Cricetidae</taxon>
        <taxon>Arvicolinae</taxon>
        <taxon>Myodes</taxon>
    </lineage>
</organism>
<dbReference type="InterPro" id="IPR029064">
    <property type="entry name" value="Ribosomal_eL30-like_sf"/>
</dbReference>
<evidence type="ECO:0000259" key="2">
    <source>
        <dbReference type="Pfam" id="PF01248"/>
    </source>
</evidence>
<sequence>PRTCTRKAAKQKQIQHGVKENWNLVNKGKRGMIMLAGDTMPIEDNVCFQLYRREDEFKSAHNIYHGYAKYWPRKSDAQPENLKPSLAEQERPSPPGLSSASLCDYRV</sequence>